<dbReference type="Proteomes" id="UP000027456">
    <property type="component" value="Unassembled WGS sequence"/>
</dbReference>
<dbReference type="PROSITE" id="PS50082">
    <property type="entry name" value="WD_REPEATS_2"/>
    <property type="match status" value="13"/>
</dbReference>
<dbReference type="InterPro" id="IPR015943">
    <property type="entry name" value="WD40/YVTN_repeat-like_dom_sf"/>
</dbReference>
<sequence length="2312" mass="256296">MVDVPTSPQRSRHPLSFKPPSTPARRHGQASTNTPFRASSALSISASTAKSNPSYVDTSRQSASATPAPATQIQMDKFIESELHNAIFHDPKFIDRFLSGDVAKLDQVHEKCRNLDNHYDKNGRWKLPSTIRTEKSLYAPILDILNTIKSAVDTVNPPTHAAPVPRDRDPANLDNSNPLTSDDDPSGDFIPEQPQFINTSTYTIRSDRSETELIKPDFVLFEDVDDKHKHWEHVRMPIEIKKLAGYHKAAMKQLSRYARAVFAHQLHRRHLYAMMVCNTEATFVRFDRAGILYSHRVNLRTDSKAFTYAFASLLMLDRIDQGYDPAFTCEINQDGRLDYYVDLPASAFTAKDPSTDSAPSEETETYRFMVVDRLCHRRSICGRATIVLRIRKVEEGDDGDEYILKIMWRDPERGAEGDVLRKVKGKFGVAQYVWHGDAFGKCLCSLKANGKWECTKCVAETAKIGEMEVCDQLTDIAIEVPPEDGKDPELKLVDTSVCHPISQRRPYRICVFLVMSSKGVPLEKAESPQQFMQAVLDAILGYWGLFNVGILHRDISEGNVLMLSPGQNLDRDDILSNTEIIDDVLIESEKKLREVLDQLGDRESAGMLSDLDLYSTHSLVPPEAPPIDSPKTSTSASGGAVLATPSSPVRFSPPSSRASGFVRSREEEEDTTETERGSKKRKTLTCPEGVPGTTRVGPIRSHASSRDHEGNRLIDFRTGTPAFMSIRVVKVSVGEKYHHSFLDDIESFFWLILWSTAAHLDPAAERPTAAAQSMLNLLNQEDPYGMRSFIFPSYQVNEVNEGNGETSSEHPELIWKVTIKSLTPAVVYYSRAPIRFSRIEGTCDGHRPNETVKFLLKAPLQFASIVAEALPEATFAKITFLLLIKVWELLEQNAQCDGTIEEILRGLSSIQGVVGVLSQASKSILASTMGLLKEPISGILRLLEDISVHMFNRLVAHGSDISMHIDKAYLDDTFNIPEYLVTLENLQSAFHASWSTLAAPRMDSTNVIYDEPPTWQKVSASADDPLGKMEGKFQLHPHCAQTAETSFVIDPYEMLNLLGPMDIGGYDPDQACMHGTRQAILNKIITWTQNRDNAEAFMWISGQAGMGKTAIATSLCQRLDTMQALAGSFFFRHDDPDRNSPITLINNIIHDTAMQCPAYAHEVASAIRTNRKLCKAHLSLRYEGLVQKPLERLRSLSTPTMLVLVIDGLDECGDRDSRTRILQKLYDMSKLVPWLKIIITARPVGDIQQYFQDHFPHNTIAHLHDFNASSDIRAYLEDQLGELAQMERWPLDNISKLCVMAQGVFLWATATTKYIRSSTIPASSRIERILDNQKTPVVDCFDALYTRALDKAIDGNDDETKDAYIRCIGAIIATSEREPLAVPDLQYLLFVAGRIDQLTVGRAIRNLGPLLLVLDGQCARFHHSSFKEYITNASRSGDFFIELDQYEAEPATCCLKVMQRDLRFNICKLDTSHILNSEVLDLKLRIDTHIGPALKYACIHWIDHFIASPKQALVAEIRKLFEGPQLMYWVEVLSILGCLDLVVTGLSALASATLPQQFDDWSLIVFWVKDLRRFILSFYDIITASTPHLYVSALAFSPTTSPIVQRMRPYFPNTIKVAKGGNLTWHPCIRSILHPDAILSLSLSLNGLRVATGYPDGSVCIWDTQTGVRVYKPLTGHSTPVTCVALSSNGEFVASSSYDTTVRVWDLSGSVPAGHILTGHSGSVHAISFSPSATIIASTSSDQTIRLWDNKAMKPVGYLYAGHSSRISCLAFSHDGIKLVSGSWDKTVRVWSVDSGDFRSTMNPLLIVRCSESITCVAFSPDGSKIASGSVDGAIQTWDSHDGNEVKLHILLPKHSNSITSIAFSLDGKLIVTSSLDGAIQIWDAKTLVAFSQPFGHSNCVNGVAFTPDSACVVSGSADMTVRLWDITACPKSIVTTPFVGHSDSVYSIACSSDGTRIISGSKDKSVRLWDAQNGTPIGDPLVGYTKSLNCVAFSPDGTRVVSGSDDNTIKLWDTKAHALIHSYQHSSVIRCIRFSADGALIVFGAADCKIYLCESPEWRIMGDLQGHSKLVLSIAFSPDGLLLASASGDSTVILWDLKSRSALGERLSGHTDWVRSVAFSPCGTQIASGSEDQTVRVWDVRTGSIIHTLQGHSGPVTTVAFSPNGSHIASGSYDRTIQLWNAKTGHTVGEPLIGHSHRVWSLAFSPCGNYIISGSTDGTIRVWIPDIPNSVTELANDLTYCWPSNPYDLSLHPHYPGWVTDDQQSHIFWLPMHYRQPAYFLRTHSWVPAPQIFLDYSRFVHGTGWIRAICD</sequence>
<keyword evidence="1 3" id="KW-0853">WD repeat</keyword>
<evidence type="ECO:0000256" key="4">
    <source>
        <dbReference type="SAM" id="MobiDB-lite"/>
    </source>
</evidence>
<evidence type="ECO:0000259" key="5">
    <source>
        <dbReference type="PROSITE" id="PS50837"/>
    </source>
</evidence>
<evidence type="ECO:0000256" key="3">
    <source>
        <dbReference type="PROSITE-ProRule" id="PRU00221"/>
    </source>
</evidence>
<feature type="repeat" description="WD" evidence="3">
    <location>
        <begin position="2065"/>
        <end position="2106"/>
    </location>
</feature>
<dbReference type="PROSITE" id="PS50837">
    <property type="entry name" value="NACHT"/>
    <property type="match status" value="1"/>
</dbReference>
<dbReference type="InterPro" id="IPR036322">
    <property type="entry name" value="WD40_repeat_dom_sf"/>
</dbReference>
<dbReference type="OrthoDB" id="538223at2759"/>
<keyword evidence="7" id="KW-1185">Reference proteome</keyword>
<dbReference type="InterPro" id="IPR019775">
    <property type="entry name" value="WD40_repeat_CS"/>
</dbReference>
<feature type="repeat" description="WD" evidence="3">
    <location>
        <begin position="2193"/>
        <end position="2224"/>
    </location>
</feature>
<feature type="compositionally biased region" description="Polar residues" evidence="4">
    <location>
        <begin position="52"/>
        <end position="69"/>
    </location>
</feature>
<evidence type="ECO:0000313" key="6">
    <source>
        <dbReference type="EMBL" id="KEP48144.1"/>
    </source>
</evidence>
<dbReference type="PROSITE" id="PS00678">
    <property type="entry name" value="WD_REPEATS_1"/>
    <property type="match status" value="8"/>
</dbReference>
<feature type="region of interest" description="Disordered" evidence="4">
    <location>
        <begin position="154"/>
        <end position="188"/>
    </location>
</feature>
<dbReference type="Pfam" id="PF17667">
    <property type="entry name" value="Pkinase_fungal"/>
    <property type="match status" value="2"/>
</dbReference>
<dbReference type="SUPFAM" id="SSF50978">
    <property type="entry name" value="WD40 repeat-like"/>
    <property type="match status" value="2"/>
</dbReference>
<feature type="region of interest" description="Disordered" evidence="4">
    <location>
        <begin position="617"/>
        <end position="712"/>
    </location>
</feature>
<feature type="compositionally biased region" description="Low complexity" evidence="4">
    <location>
        <begin position="38"/>
        <end position="51"/>
    </location>
</feature>
<accession>A0A074RMS1</accession>
<feature type="repeat" description="WD" evidence="3">
    <location>
        <begin position="1634"/>
        <end position="1672"/>
    </location>
</feature>
<dbReference type="Gene3D" id="3.40.50.300">
    <property type="entry name" value="P-loop containing nucleotide triphosphate hydrolases"/>
    <property type="match status" value="1"/>
</dbReference>
<feature type="repeat" description="WD" evidence="3">
    <location>
        <begin position="2150"/>
        <end position="2191"/>
    </location>
</feature>
<dbReference type="CDD" id="cd00200">
    <property type="entry name" value="WD40"/>
    <property type="match status" value="2"/>
</dbReference>
<comment type="caution">
    <text evidence="6">The sequence shown here is derived from an EMBL/GenBank/DDBJ whole genome shotgun (WGS) entry which is preliminary data.</text>
</comment>
<dbReference type="InterPro" id="IPR056884">
    <property type="entry name" value="NPHP3-like_N"/>
</dbReference>
<dbReference type="SMART" id="SM00320">
    <property type="entry name" value="WD40"/>
    <property type="match status" value="14"/>
</dbReference>
<feature type="domain" description="NACHT" evidence="5">
    <location>
        <begin position="1096"/>
        <end position="1243"/>
    </location>
</feature>
<dbReference type="Gene3D" id="2.130.10.10">
    <property type="entry name" value="YVTN repeat-like/Quinoprotein amine dehydrogenase"/>
    <property type="match status" value="6"/>
</dbReference>
<feature type="repeat" description="WD" evidence="3">
    <location>
        <begin position="1982"/>
        <end position="2023"/>
    </location>
</feature>
<dbReference type="HOGENOM" id="CLU_230044_0_0_1"/>
<protein>
    <submittedName>
        <fullName evidence="6">Putative vegetative incompatibility protein HET-E-1</fullName>
    </submittedName>
</protein>
<feature type="repeat" description="WD" evidence="3">
    <location>
        <begin position="2108"/>
        <end position="2149"/>
    </location>
</feature>
<dbReference type="InterPro" id="IPR001680">
    <property type="entry name" value="WD40_rpt"/>
</dbReference>
<evidence type="ECO:0000256" key="2">
    <source>
        <dbReference type="ARBA" id="ARBA00022737"/>
    </source>
</evidence>
<dbReference type="PANTHER" id="PTHR19848">
    <property type="entry name" value="WD40 REPEAT PROTEIN"/>
    <property type="match status" value="1"/>
</dbReference>
<dbReference type="Pfam" id="PF00400">
    <property type="entry name" value="WD40"/>
    <property type="match status" value="14"/>
</dbReference>
<dbReference type="InterPro" id="IPR027417">
    <property type="entry name" value="P-loop_NTPase"/>
</dbReference>
<feature type="compositionally biased region" description="Low complexity" evidence="4">
    <location>
        <begin position="645"/>
        <end position="659"/>
    </location>
</feature>
<dbReference type="SUPFAM" id="SSF52540">
    <property type="entry name" value="P-loop containing nucleoside triphosphate hydrolases"/>
    <property type="match status" value="1"/>
</dbReference>
<feature type="repeat" description="WD" evidence="3">
    <location>
        <begin position="1894"/>
        <end position="1927"/>
    </location>
</feature>
<feature type="repeat" description="WD" evidence="3">
    <location>
        <begin position="1760"/>
        <end position="1801"/>
    </location>
</feature>
<dbReference type="Pfam" id="PF24883">
    <property type="entry name" value="NPHP3_N"/>
    <property type="match status" value="1"/>
</dbReference>
<evidence type="ECO:0000256" key="1">
    <source>
        <dbReference type="ARBA" id="ARBA00022574"/>
    </source>
</evidence>
<feature type="repeat" description="WD" evidence="3">
    <location>
        <begin position="1939"/>
        <end position="1980"/>
    </location>
</feature>
<dbReference type="PANTHER" id="PTHR19848:SF8">
    <property type="entry name" value="F-BOX AND WD REPEAT DOMAIN CONTAINING 7"/>
    <property type="match status" value="1"/>
</dbReference>
<dbReference type="PROSITE" id="PS50294">
    <property type="entry name" value="WD_REPEATS_REGION"/>
    <property type="match status" value="12"/>
</dbReference>
<feature type="repeat" description="WD" evidence="3">
    <location>
        <begin position="1717"/>
        <end position="1749"/>
    </location>
</feature>
<feature type="repeat" description="WD" evidence="3">
    <location>
        <begin position="1807"/>
        <end position="1848"/>
    </location>
</feature>
<keyword evidence="2" id="KW-0677">Repeat</keyword>
<feature type="repeat" description="WD" evidence="3">
    <location>
        <begin position="1674"/>
        <end position="1708"/>
    </location>
</feature>
<dbReference type="STRING" id="1423351.A0A074RMS1"/>
<feature type="repeat" description="WD" evidence="3">
    <location>
        <begin position="1852"/>
        <end position="1887"/>
    </location>
</feature>
<gene>
    <name evidence="6" type="ORF">V565_132700</name>
</gene>
<organism evidence="6 7">
    <name type="scientific">Rhizoctonia solani 123E</name>
    <dbReference type="NCBI Taxonomy" id="1423351"/>
    <lineage>
        <taxon>Eukaryota</taxon>
        <taxon>Fungi</taxon>
        <taxon>Dikarya</taxon>
        <taxon>Basidiomycota</taxon>
        <taxon>Agaricomycotina</taxon>
        <taxon>Agaricomycetes</taxon>
        <taxon>Cantharellales</taxon>
        <taxon>Ceratobasidiaceae</taxon>
        <taxon>Rhizoctonia</taxon>
    </lineage>
</organism>
<evidence type="ECO:0000313" key="7">
    <source>
        <dbReference type="Proteomes" id="UP000027456"/>
    </source>
</evidence>
<feature type="region of interest" description="Disordered" evidence="4">
    <location>
        <begin position="1"/>
        <end position="69"/>
    </location>
</feature>
<name>A0A074RMS1_9AGAM</name>
<proteinExistence type="predicted"/>
<dbReference type="EMBL" id="AZST01000569">
    <property type="protein sequence ID" value="KEP48144.1"/>
    <property type="molecule type" value="Genomic_DNA"/>
</dbReference>
<dbReference type="InterPro" id="IPR040976">
    <property type="entry name" value="Pkinase_fungal"/>
</dbReference>
<reference evidence="6 7" key="1">
    <citation type="submission" date="2013-12" db="EMBL/GenBank/DDBJ databases">
        <authorList>
            <person name="Cubeta M."/>
            <person name="Pakala S."/>
            <person name="Fedorova N."/>
            <person name="Thomas E."/>
            <person name="Dean R."/>
            <person name="Jabaji S."/>
            <person name="Neate S."/>
            <person name="Toda T."/>
            <person name="Tavantzis S."/>
            <person name="Vilgalys R."/>
            <person name="Bharathan N."/>
            <person name="Pakala S."/>
            <person name="Losada L.S."/>
            <person name="Zafar N."/>
            <person name="Nierman W."/>
        </authorList>
    </citation>
    <scope>NUCLEOTIDE SEQUENCE [LARGE SCALE GENOMIC DNA]</scope>
    <source>
        <strain evidence="6 7">123E</strain>
    </source>
</reference>
<dbReference type="InterPro" id="IPR007111">
    <property type="entry name" value="NACHT_NTPase"/>
</dbReference>
<dbReference type="InterPro" id="IPR020472">
    <property type="entry name" value="WD40_PAC1"/>
</dbReference>
<dbReference type="PRINTS" id="PR00320">
    <property type="entry name" value="GPROTEINBRPT"/>
</dbReference>